<dbReference type="SUPFAM" id="SSF53254">
    <property type="entry name" value="Phosphoglycerate mutase-like"/>
    <property type="match status" value="1"/>
</dbReference>
<accession>A0A9W6ZEH6</accession>
<dbReference type="InterPro" id="IPR051710">
    <property type="entry name" value="Phosphatase_SH3-domain"/>
</dbReference>
<dbReference type="Gene3D" id="3.40.50.1240">
    <property type="entry name" value="Phosphoglycerate mutase-like"/>
    <property type="match status" value="1"/>
</dbReference>
<dbReference type="Proteomes" id="UP001165122">
    <property type="component" value="Unassembled WGS sequence"/>
</dbReference>
<dbReference type="PANTHER" id="PTHR16469">
    <property type="entry name" value="UBIQUITIN-ASSOCIATED AND SH3 DOMAIN-CONTAINING BA-RELATED"/>
    <property type="match status" value="1"/>
</dbReference>
<protein>
    <recommendedName>
        <fullName evidence="3">Phosphoglycerate mutase</fullName>
    </recommendedName>
</protein>
<evidence type="ECO:0008006" key="3">
    <source>
        <dbReference type="Google" id="ProtNLM"/>
    </source>
</evidence>
<reference evidence="2" key="1">
    <citation type="journal article" date="2023" name="Commun. Biol.">
        <title>Genome analysis of Parmales, the sister group of diatoms, reveals the evolutionary specialization of diatoms from phago-mixotrophs to photoautotrophs.</title>
        <authorList>
            <person name="Ban H."/>
            <person name="Sato S."/>
            <person name="Yoshikawa S."/>
            <person name="Yamada K."/>
            <person name="Nakamura Y."/>
            <person name="Ichinomiya M."/>
            <person name="Sato N."/>
            <person name="Blanc-Mathieu R."/>
            <person name="Endo H."/>
            <person name="Kuwata A."/>
            <person name="Ogata H."/>
        </authorList>
    </citation>
    <scope>NUCLEOTIDE SEQUENCE [LARGE SCALE GENOMIC DNA]</scope>
    <source>
        <strain evidence="2">NIES 3700</strain>
    </source>
</reference>
<dbReference type="AlphaFoldDB" id="A0A9W6ZEH6"/>
<organism evidence="1 2">
    <name type="scientific">Triparma laevis f. longispina</name>
    <dbReference type="NCBI Taxonomy" id="1714387"/>
    <lineage>
        <taxon>Eukaryota</taxon>
        <taxon>Sar</taxon>
        <taxon>Stramenopiles</taxon>
        <taxon>Ochrophyta</taxon>
        <taxon>Bolidophyceae</taxon>
        <taxon>Parmales</taxon>
        <taxon>Triparmaceae</taxon>
        <taxon>Triparma</taxon>
    </lineage>
</organism>
<dbReference type="InterPro" id="IPR013078">
    <property type="entry name" value="His_Pase_superF_clade-1"/>
</dbReference>
<name>A0A9W6ZEH6_9STRA</name>
<keyword evidence="2" id="KW-1185">Reference proteome</keyword>
<dbReference type="PANTHER" id="PTHR16469:SF27">
    <property type="entry name" value="UBIQUITIN-ASSOCIATED AND SH3 DOMAIN-CONTAINING BA-RELATED"/>
    <property type="match status" value="1"/>
</dbReference>
<proteinExistence type="predicted"/>
<sequence>MRHGERVDYVNKAAGINWTATADRPWDTLLTDEGCSQGAAAGTRIAEILRENGLEQPSVVFTSPMRRCGETISHAALNFGVSSISIEEGLVESINSDWYRSWGVPGADSTWGGPRGGKRDFEKEELDERVFQPATELYNTAEMMNSYDNVKLPVEVRESFWTAKDRTWDNLETRPDQFSRLRATVQHLCAEHPSKTVVCCSHGGPCTHVFEELMGKDWREAGECGYAAISVYKWEKDGDEWKWTMVVVNDCGHLGGKTLGGIIA</sequence>
<dbReference type="InterPro" id="IPR029033">
    <property type="entry name" value="His_PPase_superfam"/>
</dbReference>
<dbReference type="Pfam" id="PF00300">
    <property type="entry name" value="His_Phos_1"/>
    <property type="match status" value="2"/>
</dbReference>
<dbReference type="EMBL" id="BRXW01000391">
    <property type="protein sequence ID" value="GMH49822.1"/>
    <property type="molecule type" value="Genomic_DNA"/>
</dbReference>
<gene>
    <name evidence="1" type="ORF">TrLO_g7324</name>
</gene>
<evidence type="ECO:0000313" key="1">
    <source>
        <dbReference type="EMBL" id="GMH49822.1"/>
    </source>
</evidence>
<dbReference type="OrthoDB" id="414418at2759"/>
<evidence type="ECO:0000313" key="2">
    <source>
        <dbReference type="Proteomes" id="UP001165122"/>
    </source>
</evidence>
<dbReference type="CDD" id="cd07067">
    <property type="entry name" value="HP_PGM_like"/>
    <property type="match status" value="1"/>
</dbReference>
<comment type="caution">
    <text evidence="1">The sequence shown here is derived from an EMBL/GenBank/DDBJ whole genome shotgun (WGS) entry which is preliminary data.</text>
</comment>